<dbReference type="AlphaFoldDB" id="A0AAV2GBE0"/>
<organism evidence="1 2">
    <name type="scientific">Linum trigynum</name>
    <dbReference type="NCBI Taxonomy" id="586398"/>
    <lineage>
        <taxon>Eukaryota</taxon>
        <taxon>Viridiplantae</taxon>
        <taxon>Streptophyta</taxon>
        <taxon>Embryophyta</taxon>
        <taxon>Tracheophyta</taxon>
        <taxon>Spermatophyta</taxon>
        <taxon>Magnoliopsida</taxon>
        <taxon>eudicotyledons</taxon>
        <taxon>Gunneridae</taxon>
        <taxon>Pentapetalae</taxon>
        <taxon>rosids</taxon>
        <taxon>fabids</taxon>
        <taxon>Malpighiales</taxon>
        <taxon>Linaceae</taxon>
        <taxon>Linum</taxon>
    </lineage>
</organism>
<protein>
    <submittedName>
        <fullName evidence="1">Uncharacterized protein</fullName>
    </submittedName>
</protein>
<dbReference type="EMBL" id="OZ034821">
    <property type="protein sequence ID" value="CAL1407502.1"/>
    <property type="molecule type" value="Genomic_DNA"/>
</dbReference>
<keyword evidence="2" id="KW-1185">Reference proteome</keyword>
<gene>
    <name evidence="1" type="ORF">LTRI10_LOCUS47163</name>
</gene>
<evidence type="ECO:0000313" key="2">
    <source>
        <dbReference type="Proteomes" id="UP001497516"/>
    </source>
</evidence>
<reference evidence="1 2" key="1">
    <citation type="submission" date="2024-04" db="EMBL/GenBank/DDBJ databases">
        <authorList>
            <person name="Fracassetti M."/>
        </authorList>
    </citation>
    <scope>NUCLEOTIDE SEQUENCE [LARGE SCALE GENOMIC DNA]</scope>
</reference>
<proteinExistence type="predicted"/>
<sequence length="105" mass="12314">MKEHPTRHRSLMISLWSLPLLPSQQQHHHLSPLCRLRQDLSLLRCLRQLATLVMLDHRHHHSQPLTSLWNLSKRGMSVPFLRLLNLVEVYATSDLHLTLMSMSLN</sequence>
<evidence type="ECO:0000313" key="1">
    <source>
        <dbReference type="EMBL" id="CAL1407502.1"/>
    </source>
</evidence>
<dbReference type="Proteomes" id="UP001497516">
    <property type="component" value="Chromosome 8"/>
</dbReference>
<accession>A0AAV2GBE0</accession>
<name>A0AAV2GBE0_9ROSI</name>